<reference evidence="1 2" key="1">
    <citation type="journal article" date="2024" name="Plant Biotechnol. J.">
        <title>Genome and CRISPR/Cas9 system of a widespread forest tree (Populus alba) in the world.</title>
        <authorList>
            <person name="Liu Y.J."/>
            <person name="Jiang P.F."/>
            <person name="Han X.M."/>
            <person name="Li X.Y."/>
            <person name="Wang H.M."/>
            <person name="Wang Y.J."/>
            <person name="Wang X.X."/>
            <person name="Zeng Q.Y."/>
        </authorList>
    </citation>
    <scope>NUCLEOTIDE SEQUENCE [LARGE SCALE GENOMIC DNA]</scope>
    <source>
        <strain evidence="2">cv. PAL-ZL1</strain>
    </source>
</reference>
<sequence>MIPSSMWSQYPRGNATILETISTSSTRFHELQALKRPSMNQTAPGEAGIFKASPNFVQSPAWKNFTFFANSVICVSINHNRHALETCHPEEDRHSLVILSGPSRPATTLYTHRCSASSSIQHHYYSTEPDQLWDNPAPYVSQEHGFSSFEFRSMDSISCTESPSVFLDSRE</sequence>
<keyword evidence="2" id="KW-1185">Reference proteome</keyword>
<accession>A0ACC4CEI0</accession>
<organism evidence="1 2">
    <name type="scientific">Populus alba</name>
    <name type="common">White poplar</name>
    <dbReference type="NCBI Taxonomy" id="43335"/>
    <lineage>
        <taxon>Eukaryota</taxon>
        <taxon>Viridiplantae</taxon>
        <taxon>Streptophyta</taxon>
        <taxon>Embryophyta</taxon>
        <taxon>Tracheophyta</taxon>
        <taxon>Spermatophyta</taxon>
        <taxon>Magnoliopsida</taxon>
        <taxon>eudicotyledons</taxon>
        <taxon>Gunneridae</taxon>
        <taxon>Pentapetalae</taxon>
        <taxon>rosids</taxon>
        <taxon>fabids</taxon>
        <taxon>Malpighiales</taxon>
        <taxon>Salicaceae</taxon>
        <taxon>Saliceae</taxon>
        <taxon>Populus</taxon>
    </lineage>
</organism>
<protein>
    <submittedName>
        <fullName evidence="1">Uncharacterized protein</fullName>
    </submittedName>
</protein>
<comment type="caution">
    <text evidence="1">The sequence shown here is derived from an EMBL/GenBank/DDBJ whole genome shotgun (WGS) entry which is preliminary data.</text>
</comment>
<dbReference type="Proteomes" id="UP000309997">
    <property type="component" value="Unassembled WGS sequence"/>
</dbReference>
<proteinExistence type="predicted"/>
<name>A0ACC4CEI0_POPAL</name>
<gene>
    <name evidence="1" type="ORF">D5086_011680</name>
</gene>
<dbReference type="EMBL" id="RCHU02000005">
    <property type="protein sequence ID" value="KAL3593040.1"/>
    <property type="molecule type" value="Genomic_DNA"/>
</dbReference>
<evidence type="ECO:0000313" key="2">
    <source>
        <dbReference type="Proteomes" id="UP000309997"/>
    </source>
</evidence>
<evidence type="ECO:0000313" key="1">
    <source>
        <dbReference type="EMBL" id="KAL3593040.1"/>
    </source>
</evidence>